<dbReference type="Proteomes" id="UP000792457">
    <property type="component" value="Unassembled WGS sequence"/>
</dbReference>
<evidence type="ECO:0000313" key="4">
    <source>
        <dbReference type="Proteomes" id="UP000792457"/>
    </source>
</evidence>
<dbReference type="SMART" id="SM00213">
    <property type="entry name" value="UBQ"/>
    <property type="match status" value="1"/>
</dbReference>
<dbReference type="PANTHER" id="PTHR10562">
    <property type="entry name" value="SMALL UBIQUITIN-RELATED MODIFIER"/>
    <property type="match status" value="1"/>
</dbReference>
<accession>A0A8K0KDI8</accession>
<name>A0A8K0KDI8_LADFU</name>
<feature type="domain" description="Ubiquitin-like" evidence="2">
    <location>
        <begin position="40"/>
        <end position="117"/>
    </location>
</feature>
<comment type="caution">
    <text evidence="3">The sequence shown here is derived from an EMBL/GenBank/DDBJ whole genome shotgun (WGS) entry which is preliminary data.</text>
</comment>
<dbReference type="SUPFAM" id="SSF54236">
    <property type="entry name" value="Ubiquitin-like"/>
    <property type="match status" value="1"/>
</dbReference>
<dbReference type="CDD" id="cd16115">
    <property type="entry name" value="Ubl_SUMO2_3_4"/>
    <property type="match status" value="1"/>
</dbReference>
<reference evidence="3" key="1">
    <citation type="submission" date="2013-04" db="EMBL/GenBank/DDBJ databases">
        <authorList>
            <person name="Qu J."/>
            <person name="Murali S.C."/>
            <person name="Bandaranaike D."/>
            <person name="Bellair M."/>
            <person name="Blankenburg K."/>
            <person name="Chao H."/>
            <person name="Dinh H."/>
            <person name="Doddapaneni H."/>
            <person name="Downs B."/>
            <person name="Dugan-Rocha S."/>
            <person name="Elkadiri S."/>
            <person name="Gnanaolivu R.D."/>
            <person name="Hernandez B."/>
            <person name="Javaid M."/>
            <person name="Jayaseelan J.C."/>
            <person name="Lee S."/>
            <person name="Li M."/>
            <person name="Ming W."/>
            <person name="Munidasa M."/>
            <person name="Muniz J."/>
            <person name="Nguyen L."/>
            <person name="Ongeri F."/>
            <person name="Osuji N."/>
            <person name="Pu L.-L."/>
            <person name="Puazo M."/>
            <person name="Qu C."/>
            <person name="Quiroz J."/>
            <person name="Raj R."/>
            <person name="Weissenberger G."/>
            <person name="Xin Y."/>
            <person name="Zou X."/>
            <person name="Han Y."/>
            <person name="Richards S."/>
            <person name="Worley K."/>
            <person name="Muzny D."/>
            <person name="Gibbs R."/>
        </authorList>
    </citation>
    <scope>NUCLEOTIDE SEQUENCE</scope>
    <source>
        <strain evidence="3">Sampled in the wild</strain>
    </source>
</reference>
<organism evidence="3 4">
    <name type="scientific">Ladona fulva</name>
    <name type="common">Scarce chaser dragonfly</name>
    <name type="synonym">Libellula fulva</name>
    <dbReference type="NCBI Taxonomy" id="123851"/>
    <lineage>
        <taxon>Eukaryota</taxon>
        <taxon>Metazoa</taxon>
        <taxon>Ecdysozoa</taxon>
        <taxon>Arthropoda</taxon>
        <taxon>Hexapoda</taxon>
        <taxon>Insecta</taxon>
        <taxon>Pterygota</taxon>
        <taxon>Palaeoptera</taxon>
        <taxon>Odonata</taxon>
        <taxon>Epiprocta</taxon>
        <taxon>Anisoptera</taxon>
        <taxon>Libelluloidea</taxon>
        <taxon>Libellulidae</taxon>
        <taxon>Ladona</taxon>
    </lineage>
</organism>
<evidence type="ECO:0000256" key="1">
    <source>
        <dbReference type="ARBA" id="ARBA00009185"/>
    </source>
</evidence>
<protein>
    <recommendedName>
        <fullName evidence="2">Ubiquitin-like domain-containing protein</fullName>
    </recommendedName>
</protein>
<dbReference type="InterPro" id="IPR029071">
    <property type="entry name" value="Ubiquitin-like_domsf"/>
</dbReference>
<dbReference type="PROSITE" id="PS50053">
    <property type="entry name" value="UBIQUITIN_2"/>
    <property type="match status" value="1"/>
</dbReference>
<dbReference type="OrthoDB" id="442921at2759"/>
<evidence type="ECO:0000259" key="2">
    <source>
        <dbReference type="PROSITE" id="PS50053"/>
    </source>
</evidence>
<sequence length="143" mass="16295">MNCNISKESKVVNRKLRFNERGQRKTKKCGEGDVVPPSIEHINLKVLGQDGSVIQFKIKTRTPLRKLMRAYCLRVGLAKEIARFRFDGQPISEADTPSRLEMEDGDTIEVYTQQTGGSCSNDILSEKLSAVFFNYGRVSEWHR</sequence>
<keyword evidence="4" id="KW-1185">Reference proteome</keyword>
<evidence type="ECO:0000313" key="3">
    <source>
        <dbReference type="EMBL" id="KAG8231720.1"/>
    </source>
</evidence>
<dbReference type="InterPro" id="IPR000626">
    <property type="entry name" value="Ubiquitin-like_dom"/>
</dbReference>
<proteinExistence type="inferred from homology"/>
<dbReference type="Pfam" id="PF11976">
    <property type="entry name" value="Rad60-SLD"/>
    <property type="match status" value="1"/>
</dbReference>
<dbReference type="EMBL" id="KZ308569">
    <property type="protein sequence ID" value="KAG8231720.1"/>
    <property type="molecule type" value="Genomic_DNA"/>
</dbReference>
<dbReference type="InterPro" id="IPR022617">
    <property type="entry name" value="Rad60/SUMO-like_dom"/>
</dbReference>
<comment type="similarity">
    <text evidence="1">Belongs to the ubiquitin family. SUMO subfamily.</text>
</comment>
<dbReference type="Gene3D" id="3.10.20.90">
    <property type="entry name" value="Phosphatidylinositol 3-kinase Catalytic Subunit, Chain A, domain 1"/>
    <property type="match status" value="1"/>
</dbReference>
<dbReference type="AlphaFoldDB" id="A0A8K0KDI8"/>
<reference evidence="3" key="2">
    <citation type="submission" date="2017-10" db="EMBL/GenBank/DDBJ databases">
        <title>Ladona fulva Genome sequencing and assembly.</title>
        <authorList>
            <person name="Murali S."/>
            <person name="Richards S."/>
            <person name="Bandaranaike D."/>
            <person name="Bellair M."/>
            <person name="Blankenburg K."/>
            <person name="Chao H."/>
            <person name="Dinh H."/>
            <person name="Doddapaneni H."/>
            <person name="Dugan-Rocha S."/>
            <person name="Elkadiri S."/>
            <person name="Gnanaolivu R."/>
            <person name="Hernandez B."/>
            <person name="Skinner E."/>
            <person name="Javaid M."/>
            <person name="Lee S."/>
            <person name="Li M."/>
            <person name="Ming W."/>
            <person name="Munidasa M."/>
            <person name="Muniz J."/>
            <person name="Nguyen L."/>
            <person name="Hughes D."/>
            <person name="Osuji N."/>
            <person name="Pu L.-L."/>
            <person name="Puazo M."/>
            <person name="Qu C."/>
            <person name="Quiroz J."/>
            <person name="Raj R."/>
            <person name="Weissenberger G."/>
            <person name="Xin Y."/>
            <person name="Zou X."/>
            <person name="Han Y."/>
            <person name="Worley K."/>
            <person name="Muzny D."/>
            <person name="Gibbs R."/>
        </authorList>
    </citation>
    <scope>NUCLEOTIDE SEQUENCE</scope>
    <source>
        <strain evidence="3">Sampled in the wild</strain>
    </source>
</reference>
<gene>
    <name evidence="3" type="ORF">J437_LFUL013183</name>
</gene>
<dbReference type="FunFam" id="3.10.20.90:FF:000174">
    <property type="entry name" value="Small ubiquitin-related modifier"/>
    <property type="match status" value="1"/>
</dbReference>